<dbReference type="InterPro" id="IPR023401">
    <property type="entry name" value="ODC_N"/>
</dbReference>
<sequence>MAHRPLNLAVLDDDAIRALLGWPDVIALIDAAFAADARGQVSVLPVVGHSLNGGRYSIKSSHLRLGAGEDTLEVFGLKMGSYFPGNLERDLPTHSAAMLLGDPHTGQPSALLAANAITEYRTAAAGAVAARHLARGDAAVVALFGTGGQARAQLEALMTVRSVREVRIWSRSFARAERFAERLDLPGVTARAVQDGQHACDGADIVVTVTPAEQAIVQRAWIAPGTHINAMGSDAPGKQELDPELVAAATLVVDRRAQSAALGELQEPLARGLMREEDVHAELGELCAGQRPGRTSDQEITVFDSTGVSLQDTALAGHVVRLARQQQGLRTVSL</sequence>
<geneLocation type="plasmid" evidence="2">
    <name>pDson01</name>
</geneLocation>
<dbReference type="Gene3D" id="3.30.1780.10">
    <property type="entry name" value="ornithine cyclodeaminase, domain 1"/>
    <property type="match status" value="1"/>
</dbReference>
<dbReference type="GO" id="GO:0019752">
    <property type="term" value="P:carboxylic acid metabolic process"/>
    <property type="evidence" value="ECO:0007669"/>
    <property type="project" value="UniProtKB-ARBA"/>
</dbReference>
<dbReference type="FunFam" id="3.40.50.720:FF:000311">
    <property type="entry name" value="Ornithine cyclodeaminase"/>
    <property type="match status" value="1"/>
</dbReference>
<proteinExistence type="inferred from homology"/>
<comment type="similarity">
    <text evidence="1">Belongs to the ornithine cyclodeaminase/mu-crystallin family.</text>
</comment>
<gene>
    <name evidence="2" type="ORF">ABOD76_02710</name>
</gene>
<dbReference type="Pfam" id="PF02423">
    <property type="entry name" value="OCD_Mu_crystall"/>
    <property type="match status" value="1"/>
</dbReference>
<accession>A0AAU7U583</accession>
<dbReference type="PANTHER" id="PTHR13812:SF19">
    <property type="entry name" value="KETIMINE REDUCTASE MU-CRYSTALLIN"/>
    <property type="match status" value="1"/>
</dbReference>
<name>A0AAU7U583_9DEIO</name>
<evidence type="ECO:0000313" key="2">
    <source>
        <dbReference type="EMBL" id="XBV83614.1"/>
    </source>
</evidence>
<dbReference type="PANTHER" id="PTHR13812">
    <property type="entry name" value="KETIMINE REDUCTASE MU-CRYSTALLIN"/>
    <property type="match status" value="1"/>
</dbReference>
<dbReference type="EMBL" id="CP158297">
    <property type="protein sequence ID" value="XBV83614.1"/>
    <property type="molecule type" value="Genomic_DNA"/>
</dbReference>
<dbReference type="InterPro" id="IPR003462">
    <property type="entry name" value="ODC_Mu_crystall"/>
</dbReference>
<dbReference type="Gene3D" id="3.40.50.720">
    <property type="entry name" value="NAD(P)-binding Rossmann-like Domain"/>
    <property type="match status" value="1"/>
</dbReference>
<dbReference type="KEGG" id="dsc:ABOD76_02710"/>
<dbReference type="AlphaFoldDB" id="A0AAU7U583"/>
<dbReference type="InterPro" id="IPR036291">
    <property type="entry name" value="NAD(P)-bd_dom_sf"/>
</dbReference>
<reference evidence="2" key="1">
    <citation type="submission" date="2024-06" db="EMBL/GenBank/DDBJ databases">
        <title>Draft Genome Sequence of Deinococcus sonorensis Type Strain KR-87, a Biofilm Producing Representative of the Genus Deinococcus.</title>
        <authorList>
            <person name="Boren L.S."/>
            <person name="Grosso R.A."/>
            <person name="Hugenberg-Cox A.N."/>
            <person name="Hill J.T.E."/>
            <person name="Albert C.M."/>
            <person name="Tuohy J.M."/>
        </authorList>
    </citation>
    <scope>NUCLEOTIDE SEQUENCE</scope>
    <source>
        <strain evidence="2">KR-87</strain>
        <plasmid evidence="2">pDson01</plasmid>
    </source>
</reference>
<dbReference type="SUPFAM" id="SSF51735">
    <property type="entry name" value="NAD(P)-binding Rossmann-fold domains"/>
    <property type="match status" value="1"/>
</dbReference>
<keyword evidence="2" id="KW-0614">Plasmid</keyword>
<dbReference type="GO" id="GO:0016491">
    <property type="term" value="F:oxidoreductase activity"/>
    <property type="evidence" value="ECO:0007669"/>
    <property type="project" value="UniProtKB-ARBA"/>
</dbReference>
<dbReference type="PIRSF" id="PIRSF001439">
    <property type="entry name" value="CryM"/>
    <property type="match status" value="1"/>
</dbReference>
<organism evidence="2">
    <name type="scientific">Deinococcus sonorensis KR-87</name>
    <dbReference type="NCBI Taxonomy" id="694439"/>
    <lineage>
        <taxon>Bacteria</taxon>
        <taxon>Thermotogati</taxon>
        <taxon>Deinococcota</taxon>
        <taxon>Deinococci</taxon>
        <taxon>Deinococcales</taxon>
        <taxon>Deinococcaceae</taxon>
        <taxon>Deinococcus</taxon>
    </lineage>
</organism>
<protein>
    <submittedName>
        <fullName evidence="2">Ornithine cyclodeaminase family protein</fullName>
    </submittedName>
</protein>
<evidence type="ECO:0000256" key="1">
    <source>
        <dbReference type="ARBA" id="ARBA00008903"/>
    </source>
</evidence>
<dbReference type="GO" id="GO:0005737">
    <property type="term" value="C:cytoplasm"/>
    <property type="evidence" value="ECO:0007669"/>
    <property type="project" value="TreeGrafter"/>
</dbReference>
<dbReference type="RefSeq" id="WP_350241216.1">
    <property type="nucleotide sequence ID" value="NZ_CP158297.1"/>
</dbReference>